<name>A0A369LXV3_9ACTN</name>
<proteinExistence type="predicted"/>
<gene>
    <name evidence="2" type="ORF">C1877_12790</name>
</gene>
<dbReference type="InterPro" id="IPR029052">
    <property type="entry name" value="Metallo-depent_PP-like"/>
</dbReference>
<dbReference type="Gene3D" id="3.60.21.10">
    <property type="match status" value="1"/>
</dbReference>
<dbReference type="Proteomes" id="UP000254000">
    <property type="component" value="Unassembled WGS sequence"/>
</dbReference>
<evidence type="ECO:0000313" key="2">
    <source>
        <dbReference type="EMBL" id="RDB63076.1"/>
    </source>
</evidence>
<evidence type="ECO:0000259" key="1">
    <source>
        <dbReference type="Pfam" id="PF00149"/>
    </source>
</evidence>
<dbReference type="RefSeq" id="WP_015540130.1">
    <property type="nucleotide sequence ID" value="NZ_CABMMS010000008.1"/>
</dbReference>
<dbReference type="AlphaFoldDB" id="A0A369LXV3"/>
<accession>A0A369LXV3</accession>
<sequence length="229" mass="26319">MIYVTGDTHGSYRHVRAFAREHSLGPDDVIVCLGDTGFDYFGDERDDAVKTRAARAGVTFLCIRGNRDRNPATLADYRLQPWRGGEAYVDPAYPTLLLARDGSVFDLEGRSAIAIGGAYSVDKRHRLANGHLWFPDEQLTEAEKEHVEQALDRRHWRIDTVLSHTCPAAFVPQEALLPSIDQSTVDTSMEDWLQRIEQRLRYRRWYCGHFHIEKQEGRLRFLHKDIVPL</sequence>
<organism evidence="2 3">
    <name type="scientific">Gordonibacter pamelaeae</name>
    <dbReference type="NCBI Taxonomy" id="471189"/>
    <lineage>
        <taxon>Bacteria</taxon>
        <taxon>Bacillati</taxon>
        <taxon>Actinomycetota</taxon>
        <taxon>Coriobacteriia</taxon>
        <taxon>Eggerthellales</taxon>
        <taxon>Eggerthellaceae</taxon>
        <taxon>Gordonibacter</taxon>
    </lineage>
</organism>
<protein>
    <submittedName>
        <fullName evidence="2">Serine/threonine protein phosphatase</fullName>
    </submittedName>
</protein>
<dbReference type="EMBL" id="PPTS01000008">
    <property type="protein sequence ID" value="RDB63076.1"/>
    <property type="molecule type" value="Genomic_DNA"/>
</dbReference>
<keyword evidence="3" id="KW-1185">Reference proteome</keyword>
<dbReference type="GeneID" id="78360569"/>
<dbReference type="CDD" id="cd00838">
    <property type="entry name" value="MPP_superfamily"/>
    <property type="match status" value="1"/>
</dbReference>
<comment type="caution">
    <text evidence="2">The sequence shown here is derived from an EMBL/GenBank/DDBJ whole genome shotgun (WGS) entry which is preliminary data.</text>
</comment>
<evidence type="ECO:0000313" key="3">
    <source>
        <dbReference type="Proteomes" id="UP000254000"/>
    </source>
</evidence>
<dbReference type="Pfam" id="PF00149">
    <property type="entry name" value="Metallophos"/>
    <property type="match status" value="1"/>
</dbReference>
<reference evidence="2 3" key="1">
    <citation type="journal article" date="2018" name="Elife">
        <title>Discovery and characterization of a prevalent human gut bacterial enzyme sufficient for the inactivation of a family of plant toxins.</title>
        <authorList>
            <person name="Koppel N."/>
            <person name="Bisanz J.E."/>
            <person name="Pandelia M.E."/>
            <person name="Turnbaugh P.J."/>
            <person name="Balskus E.P."/>
        </authorList>
    </citation>
    <scope>NUCLEOTIDE SEQUENCE [LARGE SCALE GENOMIC DNA]</scope>
    <source>
        <strain evidence="2 3">3C</strain>
    </source>
</reference>
<feature type="domain" description="Calcineurin-like phosphoesterase" evidence="1">
    <location>
        <begin position="2"/>
        <end position="212"/>
    </location>
</feature>
<dbReference type="OrthoDB" id="5380150at2"/>
<dbReference type="SUPFAM" id="SSF56300">
    <property type="entry name" value="Metallo-dependent phosphatases"/>
    <property type="match status" value="1"/>
</dbReference>
<dbReference type="InterPro" id="IPR004843">
    <property type="entry name" value="Calcineurin-like_PHP"/>
</dbReference>
<dbReference type="GO" id="GO:0016787">
    <property type="term" value="F:hydrolase activity"/>
    <property type="evidence" value="ECO:0007669"/>
    <property type="project" value="InterPro"/>
</dbReference>